<dbReference type="Proteomes" id="UP001597296">
    <property type="component" value="Unassembled WGS sequence"/>
</dbReference>
<organism evidence="1 2">
    <name type="scientific">Phaeospirillum tilakii</name>
    <dbReference type="NCBI Taxonomy" id="741673"/>
    <lineage>
        <taxon>Bacteria</taxon>
        <taxon>Pseudomonadati</taxon>
        <taxon>Pseudomonadota</taxon>
        <taxon>Alphaproteobacteria</taxon>
        <taxon>Rhodospirillales</taxon>
        <taxon>Rhodospirillaceae</taxon>
        <taxon>Phaeospirillum</taxon>
    </lineage>
</organism>
<keyword evidence="2" id="KW-1185">Reference proteome</keyword>
<comment type="caution">
    <text evidence="1">The sequence shown here is derived from an EMBL/GenBank/DDBJ whole genome shotgun (WGS) entry which is preliminary data.</text>
</comment>
<dbReference type="RefSeq" id="WP_377317495.1">
    <property type="nucleotide sequence ID" value="NZ_JBHUIY010000029.1"/>
</dbReference>
<evidence type="ECO:0000313" key="1">
    <source>
        <dbReference type="EMBL" id="MFD2234859.1"/>
    </source>
</evidence>
<evidence type="ECO:0000313" key="2">
    <source>
        <dbReference type="Proteomes" id="UP001597296"/>
    </source>
</evidence>
<proteinExistence type="predicted"/>
<gene>
    <name evidence="1" type="ORF">ACFSNB_13685</name>
</gene>
<sequence length="409" mass="44289">MSQALGVPSRRAVARVAAPAVLAAALAGWPGPARSQQAPAPVPSSSLTLIGSIGERFEATSNPLLQAGSTDVLVGEVTTPKLTIERRTPTSSLALDSQMEVSAYNLDSYDSTDNHSTLKASTQGERWVLGFNGAFDYDTTRTSEETGSGVNITGIRHTGVTLTPLALYAVTPTDSLQVQASLFNSAYADKQRYTDYRTTGLSPTWQHALSPTSALVATLMLNEYETRHGPRISIFTWSPQLGWKGDLTETLTLAVMAGYQQSSTDSPDGMQTSGQGGSNGDYNFSVLTTHRTELNTLDLRFSRQLNPQSDGTQTQALAFSLNDTYRIGPRLSAGLRAYLQQATYDSTNKQGDTVYANLSPRLSYALTDLVALDLSYQFRFQKNVSDQMARSNTILLGVTVKSDQVKIWE</sequence>
<dbReference type="InterPro" id="IPR006311">
    <property type="entry name" value="TAT_signal"/>
</dbReference>
<protein>
    <recommendedName>
        <fullName evidence="3">Beta-barrel porin 2</fullName>
    </recommendedName>
</protein>
<evidence type="ECO:0008006" key="3">
    <source>
        <dbReference type="Google" id="ProtNLM"/>
    </source>
</evidence>
<dbReference type="PROSITE" id="PS51318">
    <property type="entry name" value="TAT"/>
    <property type="match status" value="1"/>
</dbReference>
<dbReference type="EMBL" id="JBHUIY010000029">
    <property type="protein sequence ID" value="MFD2234859.1"/>
    <property type="molecule type" value="Genomic_DNA"/>
</dbReference>
<reference evidence="2" key="1">
    <citation type="journal article" date="2019" name="Int. J. Syst. Evol. Microbiol.">
        <title>The Global Catalogue of Microorganisms (GCM) 10K type strain sequencing project: providing services to taxonomists for standard genome sequencing and annotation.</title>
        <authorList>
            <consortium name="The Broad Institute Genomics Platform"/>
            <consortium name="The Broad Institute Genome Sequencing Center for Infectious Disease"/>
            <person name="Wu L."/>
            <person name="Ma J."/>
        </authorList>
    </citation>
    <scope>NUCLEOTIDE SEQUENCE [LARGE SCALE GENOMIC DNA]</scope>
    <source>
        <strain evidence="2">KCTC 15012</strain>
    </source>
</reference>
<name>A0ABW5CC58_9PROT</name>
<accession>A0ABW5CC58</accession>
<dbReference type="SUPFAM" id="SSF56935">
    <property type="entry name" value="Porins"/>
    <property type="match status" value="1"/>
</dbReference>